<dbReference type="InParanoid" id="A0A3Q3MZR9"/>
<sequence>MVLFSFTQKNLCPSLGHFCFRVMVHVFLPLPALLLFLVLPFSPVDGGRVLVFPGEYSHWLNMRNIMEELVRRNHSVTVLIPDASPSVNYSSRDALHGTTQEVIRFFMYDFHVSSPLQRFFKVRDWMWRMTDLMVQQCDSMLKNEQLMATLRDAAFDVVLLDPMVMCGDLVADLLGLPLILSLRFSFGGVFERHCGHAPAPPSYVPVTPLPYSDRMTVVERLMNTVTYVGTSAMTELFWRLTMDRYYSEVKGTPSSVCGTLGNADIWLIRTFWDLDTPRPTPPNFKYVGGLHCKPAKKLPEDMEVYVQSSGDAGVVVVSFGSMVTNLTSERADVIAMALGRIPQKVIWRYSGETPKGLAANIKIYDWIPQNDLLGHPKTRAFVTHGGTNGLYEAVYHGVPVVGVPLFGDQHYNLAHLTRRTASIVIDFNRLTADEMTEALHTVINQPSYRSNMKHLSALHRDQPMTPLNTAVFWVEFVMRHSGAQHLRLASHHLNWFQYHSVDTAAFLLLVTATTTALCWAGVRCFLQRCRHESTLKNKKRIKLDKN</sequence>
<evidence type="ECO:0000256" key="6">
    <source>
        <dbReference type="ARBA" id="ARBA00022989"/>
    </source>
</evidence>
<keyword evidence="7 9" id="KW-0472">Membrane</keyword>
<evidence type="ECO:0000313" key="10">
    <source>
        <dbReference type="Ensembl" id="ENSMAMP00000028501.2"/>
    </source>
</evidence>
<evidence type="ECO:0000256" key="2">
    <source>
        <dbReference type="ARBA" id="ARBA00009995"/>
    </source>
</evidence>
<organism evidence="10 11">
    <name type="scientific">Mastacembelus armatus</name>
    <name type="common">zig-zag eel</name>
    <dbReference type="NCBI Taxonomy" id="205130"/>
    <lineage>
        <taxon>Eukaryota</taxon>
        <taxon>Metazoa</taxon>
        <taxon>Chordata</taxon>
        <taxon>Craniata</taxon>
        <taxon>Vertebrata</taxon>
        <taxon>Euteleostomi</taxon>
        <taxon>Actinopterygii</taxon>
        <taxon>Neopterygii</taxon>
        <taxon>Teleostei</taxon>
        <taxon>Neoteleostei</taxon>
        <taxon>Acanthomorphata</taxon>
        <taxon>Anabantaria</taxon>
        <taxon>Synbranchiformes</taxon>
        <taxon>Mastacembelidae</taxon>
        <taxon>Mastacembelus</taxon>
    </lineage>
</organism>
<dbReference type="Gene3D" id="3.40.50.2000">
    <property type="entry name" value="Glycogen Phosphorylase B"/>
    <property type="match status" value="2"/>
</dbReference>
<evidence type="ECO:0000256" key="1">
    <source>
        <dbReference type="ARBA" id="ARBA00004370"/>
    </source>
</evidence>
<evidence type="ECO:0000256" key="7">
    <source>
        <dbReference type="ARBA" id="ARBA00023136"/>
    </source>
</evidence>
<dbReference type="GeneTree" id="ENSGT00940000153212"/>
<dbReference type="GO" id="GO:0016020">
    <property type="term" value="C:membrane"/>
    <property type="evidence" value="ECO:0007669"/>
    <property type="project" value="UniProtKB-SubCell"/>
</dbReference>
<feature type="transmembrane region" description="Helical" evidence="9">
    <location>
        <begin position="18"/>
        <end position="39"/>
    </location>
</feature>
<evidence type="ECO:0000256" key="8">
    <source>
        <dbReference type="RuleBase" id="RU003718"/>
    </source>
</evidence>
<comment type="similarity">
    <text evidence="2 8">Belongs to the UDP-glycosyltransferase family.</text>
</comment>
<dbReference type="InterPro" id="IPR002213">
    <property type="entry name" value="UDP_glucos_trans"/>
</dbReference>
<name>A0A3Q3MZR9_9TELE</name>
<dbReference type="Pfam" id="PF00201">
    <property type="entry name" value="UDPGT"/>
    <property type="match status" value="1"/>
</dbReference>
<dbReference type="SUPFAM" id="SSF53756">
    <property type="entry name" value="UDP-Glycosyltransferase/glycogen phosphorylase"/>
    <property type="match status" value="1"/>
</dbReference>
<dbReference type="Ensembl" id="ENSMAMT00000029242.2">
    <property type="protein sequence ID" value="ENSMAMP00000028501.2"/>
    <property type="gene ID" value="ENSMAMG00000013157.2"/>
</dbReference>
<keyword evidence="3 8" id="KW-0328">Glycosyltransferase</keyword>
<evidence type="ECO:0000313" key="11">
    <source>
        <dbReference type="Proteomes" id="UP000261640"/>
    </source>
</evidence>
<dbReference type="FunFam" id="3.40.50.2000:FF:000001">
    <property type="entry name" value="UDP-glucuronosyltransferase"/>
    <property type="match status" value="1"/>
</dbReference>
<feature type="transmembrane region" description="Helical" evidence="9">
    <location>
        <begin position="504"/>
        <end position="526"/>
    </location>
</feature>
<proteinExistence type="inferred from homology"/>
<keyword evidence="4 8" id="KW-0808">Transferase</keyword>
<dbReference type="GO" id="GO:0015020">
    <property type="term" value="F:glucuronosyltransferase activity"/>
    <property type="evidence" value="ECO:0007669"/>
    <property type="project" value="TreeGrafter"/>
</dbReference>
<evidence type="ECO:0000256" key="9">
    <source>
        <dbReference type="SAM" id="Phobius"/>
    </source>
</evidence>
<evidence type="ECO:0000256" key="3">
    <source>
        <dbReference type="ARBA" id="ARBA00022676"/>
    </source>
</evidence>
<evidence type="ECO:0000256" key="5">
    <source>
        <dbReference type="ARBA" id="ARBA00022692"/>
    </source>
</evidence>
<reference evidence="10" key="1">
    <citation type="submission" date="2025-08" db="UniProtKB">
        <authorList>
            <consortium name="Ensembl"/>
        </authorList>
    </citation>
    <scope>IDENTIFICATION</scope>
</reference>
<evidence type="ECO:0000256" key="4">
    <source>
        <dbReference type="ARBA" id="ARBA00022679"/>
    </source>
</evidence>
<keyword evidence="5 9" id="KW-0812">Transmembrane</keyword>
<dbReference type="PANTHER" id="PTHR48043">
    <property type="entry name" value="EG:EG0003.4 PROTEIN-RELATED"/>
    <property type="match status" value="1"/>
</dbReference>
<comment type="subcellular location">
    <subcellularLocation>
        <location evidence="1">Membrane</location>
    </subcellularLocation>
</comment>
<accession>A0A3Q3MZR9</accession>
<dbReference type="InterPro" id="IPR035595">
    <property type="entry name" value="UDP_glycos_trans_CS"/>
</dbReference>
<keyword evidence="11" id="KW-1185">Reference proteome</keyword>
<keyword evidence="6 9" id="KW-1133">Transmembrane helix</keyword>
<dbReference type="PANTHER" id="PTHR48043:SF162">
    <property type="entry name" value="UDP GLUCURONOSYLTRANSFERASE 2 FAMILY, POLYPEPTIDE A1 PRECURSOR-RELATED"/>
    <property type="match status" value="1"/>
</dbReference>
<dbReference type="AlphaFoldDB" id="A0A3Q3MZR9"/>
<dbReference type="CDD" id="cd03784">
    <property type="entry name" value="GT1_Gtf-like"/>
    <property type="match status" value="1"/>
</dbReference>
<reference evidence="10" key="2">
    <citation type="submission" date="2025-09" db="UniProtKB">
        <authorList>
            <consortium name="Ensembl"/>
        </authorList>
    </citation>
    <scope>IDENTIFICATION</scope>
</reference>
<protein>
    <submittedName>
        <fullName evidence="10">UDP-glucuronosyltransferase 2A1-like</fullName>
    </submittedName>
</protein>
<dbReference type="InterPro" id="IPR050271">
    <property type="entry name" value="UDP-glycosyltransferase"/>
</dbReference>
<dbReference type="Proteomes" id="UP000261640">
    <property type="component" value="Unplaced"/>
</dbReference>
<dbReference type="PROSITE" id="PS00375">
    <property type="entry name" value="UDPGT"/>
    <property type="match status" value="1"/>
</dbReference>